<gene>
    <name evidence="1" type="ORF">CLV51_1011167</name>
</gene>
<dbReference type="GO" id="GO:0016491">
    <property type="term" value="F:oxidoreductase activity"/>
    <property type="evidence" value="ECO:0007669"/>
    <property type="project" value="InterPro"/>
</dbReference>
<proteinExistence type="predicted"/>
<reference evidence="1 2" key="1">
    <citation type="submission" date="2018-03" db="EMBL/GenBank/DDBJ databases">
        <title>Genomic Encyclopedia of Archaeal and Bacterial Type Strains, Phase II (KMG-II): from individual species to whole genera.</title>
        <authorList>
            <person name="Goeker M."/>
        </authorList>
    </citation>
    <scope>NUCLEOTIDE SEQUENCE [LARGE SCALE GENOMIC DNA]</scope>
    <source>
        <strain evidence="1 2">DSM 24859</strain>
    </source>
</reference>
<evidence type="ECO:0000313" key="1">
    <source>
        <dbReference type="EMBL" id="PSL49830.1"/>
    </source>
</evidence>
<dbReference type="Gene3D" id="1.10.620.20">
    <property type="entry name" value="Ribonucleotide Reductase, subunit A"/>
    <property type="match status" value="1"/>
</dbReference>
<sequence length="124" mass="14231">MINHQNHGKEKTKAEGLLIRFYPQCLNFAPKNFMKHIFIACSALFILSCNQASKPAEKQEMPVVKETPVGAVSDKLPDPVCRMPYDTSYKEWIVYQKDTLHFCSVTCKEVFAKAPEKYMAKLKK</sequence>
<dbReference type="AlphaFoldDB" id="A0A2P8HUC1"/>
<name>A0A2P8HUC1_CHINA</name>
<dbReference type="Proteomes" id="UP000240971">
    <property type="component" value="Unassembled WGS sequence"/>
</dbReference>
<accession>A0A2P8HUC1</accession>
<dbReference type="InterPro" id="IPR012348">
    <property type="entry name" value="RNR-like"/>
</dbReference>
<protein>
    <submittedName>
        <fullName evidence="1">YHS domain-containing protein</fullName>
    </submittedName>
</protein>
<evidence type="ECO:0000313" key="2">
    <source>
        <dbReference type="Proteomes" id="UP000240971"/>
    </source>
</evidence>
<organism evidence="1 2">
    <name type="scientific">Chitinophaga niastensis</name>
    <dbReference type="NCBI Taxonomy" id="536980"/>
    <lineage>
        <taxon>Bacteria</taxon>
        <taxon>Pseudomonadati</taxon>
        <taxon>Bacteroidota</taxon>
        <taxon>Chitinophagia</taxon>
        <taxon>Chitinophagales</taxon>
        <taxon>Chitinophagaceae</taxon>
        <taxon>Chitinophaga</taxon>
    </lineage>
</organism>
<keyword evidence="2" id="KW-1185">Reference proteome</keyword>
<dbReference type="EMBL" id="PYAW01000001">
    <property type="protein sequence ID" value="PSL49830.1"/>
    <property type="molecule type" value="Genomic_DNA"/>
</dbReference>
<comment type="caution">
    <text evidence="1">The sequence shown here is derived from an EMBL/GenBank/DDBJ whole genome shotgun (WGS) entry which is preliminary data.</text>
</comment>